<sequence length="238" mass="26046">MEEQVSRLVDKAWNRFLDTPSNERLLIAIGGIPGSGKTTLSQTVTNALNARHAALHPSSPPLAAFVPMDGYHLTRAQLSAMPNPITAHARRGAEFTFDGAGFLQLVEALREPLTSTSKTIYAPSFDHAVKDPKEGDIPVGVEQRVVVFEGNYVLLDKEPWSKAAALMDLRWFVDVDTEVARVRLARRHVAAGIVSSLEEGDRRAVENDLPNGEEVTMTRVKGIDEVVKSVEDGGWVHS</sequence>
<dbReference type="GO" id="GO:0016301">
    <property type="term" value="F:kinase activity"/>
    <property type="evidence" value="ECO:0007669"/>
    <property type="project" value="InterPro"/>
</dbReference>
<dbReference type="AlphaFoldDB" id="A0AAV9GZ49"/>
<keyword evidence="2" id="KW-0378">Hydrolase</keyword>
<reference evidence="2" key="2">
    <citation type="submission" date="2023-05" db="EMBL/GenBank/DDBJ databases">
        <authorList>
            <consortium name="Lawrence Berkeley National Laboratory"/>
            <person name="Steindorff A."/>
            <person name="Hensen N."/>
            <person name="Bonometti L."/>
            <person name="Westerberg I."/>
            <person name="Brannstrom I.O."/>
            <person name="Guillou S."/>
            <person name="Cros-Aarteil S."/>
            <person name="Calhoun S."/>
            <person name="Haridas S."/>
            <person name="Kuo A."/>
            <person name="Mondo S."/>
            <person name="Pangilinan J."/>
            <person name="Riley R."/>
            <person name="Labutti K."/>
            <person name="Andreopoulos B."/>
            <person name="Lipzen A."/>
            <person name="Chen C."/>
            <person name="Yanf M."/>
            <person name="Daum C."/>
            <person name="Ng V."/>
            <person name="Clum A."/>
            <person name="Ohm R."/>
            <person name="Martin F."/>
            <person name="Silar P."/>
            <person name="Natvig D."/>
            <person name="Lalanne C."/>
            <person name="Gautier V."/>
            <person name="Ament-Velasquez S.L."/>
            <person name="Kruys A."/>
            <person name="Hutchinson M.I."/>
            <person name="Powell A.J."/>
            <person name="Barry K."/>
            <person name="Miller A.N."/>
            <person name="Grigoriev I.V."/>
            <person name="Debuchy R."/>
            <person name="Gladieux P."/>
            <person name="Thoren M.H."/>
            <person name="Johannesson H."/>
        </authorList>
    </citation>
    <scope>NUCLEOTIDE SEQUENCE</scope>
    <source>
        <strain evidence="2">PSN243</strain>
    </source>
</reference>
<dbReference type="InterPro" id="IPR027417">
    <property type="entry name" value="P-loop_NTPase"/>
</dbReference>
<evidence type="ECO:0000313" key="3">
    <source>
        <dbReference type="Proteomes" id="UP001321760"/>
    </source>
</evidence>
<dbReference type="PANTHER" id="PTHR10285">
    <property type="entry name" value="URIDINE KINASE"/>
    <property type="match status" value="1"/>
</dbReference>
<comment type="caution">
    <text evidence="2">The sequence shown here is derived from an EMBL/GenBank/DDBJ whole genome shotgun (WGS) entry which is preliminary data.</text>
</comment>
<dbReference type="Proteomes" id="UP001321760">
    <property type="component" value="Unassembled WGS sequence"/>
</dbReference>
<name>A0AAV9GZ49_9PEZI</name>
<evidence type="ECO:0000313" key="2">
    <source>
        <dbReference type="EMBL" id="KAK4451866.1"/>
    </source>
</evidence>
<dbReference type="Gene3D" id="3.40.50.300">
    <property type="entry name" value="P-loop containing nucleotide triphosphate hydrolases"/>
    <property type="match status" value="2"/>
</dbReference>
<organism evidence="2 3">
    <name type="scientific">Podospora aff. communis PSN243</name>
    <dbReference type="NCBI Taxonomy" id="3040156"/>
    <lineage>
        <taxon>Eukaryota</taxon>
        <taxon>Fungi</taxon>
        <taxon>Dikarya</taxon>
        <taxon>Ascomycota</taxon>
        <taxon>Pezizomycotina</taxon>
        <taxon>Sordariomycetes</taxon>
        <taxon>Sordariomycetidae</taxon>
        <taxon>Sordariales</taxon>
        <taxon>Podosporaceae</taxon>
        <taxon>Podospora</taxon>
    </lineage>
</organism>
<feature type="domain" description="Phosphoribulokinase/uridine kinase" evidence="1">
    <location>
        <begin position="26"/>
        <end position="183"/>
    </location>
</feature>
<dbReference type="InterPro" id="IPR006083">
    <property type="entry name" value="PRK/URK"/>
</dbReference>
<dbReference type="EMBL" id="MU865926">
    <property type="protein sequence ID" value="KAK4451866.1"/>
    <property type="molecule type" value="Genomic_DNA"/>
</dbReference>
<evidence type="ECO:0000259" key="1">
    <source>
        <dbReference type="Pfam" id="PF00485"/>
    </source>
</evidence>
<gene>
    <name evidence="2" type="ORF">QBC34DRAFT_399765</name>
</gene>
<protein>
    <submittedName>
        <fullName evidence="2">P-loop containing nucleoside triphosphate hydrolase protein</fullName>
    </submittedName>
</protein>
<dbReference type="SUPFAM" id="SSF52540">
    <property type="entry name" value="P-loop containing nucleoside triphosphate hydrolases"/>
    <property type="match status" value="1"/>
</dbReference>
<dbReference type="GO" id="GO:0005524">
    <property type="term" value="F:ATP binding"/>
    <property type="evidence" value="ECO:0007669"/>
    <property type="project" value="InterPro"/>
</dbReference>
<dbReference type="GO" id="GO:0016787">
    <property type="term" value="F:hydrolase activity"/>
    <property type="evidence" value="ECO:0007669"/>
    <property type="project" value="UniProtKB-KW"/>
</dbReference>
<reference evidence="2" key="1">
    <citation type="journal article" date="2023" name="Mol. Phylogenet. Evol.">
        <title>Genome-scale phylogeny and comparative genomics of the fungal order Sordariales.</title>
        <authorList>
            <person name="Hensen N."/>
            <person name="Bonometti L."/>
            <person name="Westerberg I."/>
            <person name="Brannstrom I.O."/>
            <person name="Guillou S."/>
            <person name="Cros-Aarteil S."/>
            <person name="Calhoun S."/>
            <person name="Haridas S."/>
            <person name="Kuo A."/>
            <person name="Mondo S."/>
            <person name="Pangilinan J."/>
            <person name="Riley R."/>
            <person name="LaButti K."/>
            <person name="Andreopoulos B."/>
            <person name="Lipzen A."/>
            <person name="Chen C."/>
            <person name="Yan M."/>
            <person name="Daum C."/>
            <person name="Ng V."/>
            <person name="Clum A."/>
            <person name="Steindorff A."/>
            <person name="Ohm R.A."/>
            <person name="Martin F."/>
            <person name="Silar P."/>
            <person name="Natvig D.O."/>
            <person name="Lalanne C."/>
            <person name="Gautier V."/>
            <person name="Ament-Velasquez S.L."/>
            <person name="Kruys A."/>
            <person name="Hutchinson M.I."/>
            <person name="Powell A.J."/>
            <person name="Barry K."/>
            <person name="Miller A.N."/>
            <person name="Grigoriev I.V."/>
            <person name="Debuchy R."/>
            <person name="Gladieux P."/>
            <person name="Hiltunen Thoren M."/>
            <person name="Johannesson H."/>
        </authorList>
    </citation>
    <scope>NUCLEOTIDE SEQUENCE</scope>
    <source>
        <strain evidence="2">PSN243</strain>
    </source>
</reference>
<accession>A0AAV9GZ49</accession>
<keyword evidence="3" id="KW-1185">Reference proteome</keyword>
<proteinExistence type="predicted"/>
<dbReference type="Pfam" id="PF00485">
    <property type="entry name" value="PRK"/>
    <property type="match status" value="1"/>
</dbReference>